<proteinExistence type="predicted"/>
<evidence type="ECO:0000256" key="4">
    <source>
        <dbReference type="PROSITE-ProRule" id="PRU01161"/>
    </source>
</evidence>
<dbReference type="GO" id="GO:0016787">
    <property type="term" value="F:hydrolase activity"/>
    <property type="evidence" value="ECO:0007669"/>
    <property type="project" value="UniProtKB-UniRule"/>
</dbReference>
<dbReference type="InterPro" id="IPR050301">
    <property type="entry name" value="NTE"/>
</dbReference>
<dbReference type="SUPFAM" id="SSF52151">
    <property type="entry name" value="FabD/lysophospholipase-like"/>
    <property type="match status" value="1"/>
</dbReference>
<dbReference type="InterPro" id="IPR002641">
    <property type="entry name" value="PNPLA_dom"/>
</dbReference>
<accession>A0A1H7YD24</accession>
<keyword evidence="7" id="KW-1185">Reference proteome</keyword>
<feature type="short sequence motif" description="DGA/G" evidence="4">
    <location>
        <begin position="192"/>
        <end position="194"/>
    </location>
</feature>
<protein>
    <submittedName>
        <fullName evidence="6">NTE family protein</fullName>
    </submittedName>
</protein>
<feature type="short sequence motif" description="GXSXG" evidence="4">
    <location>
        <begin position="48"/>
        <end position="52"/>
    </location>
</feature>
<dbReference type="Pfam" id="PF01734">
    <property type="entry name" value="Patatin"/>
    <property type="match status" value="1"/>
</dbReference>
<evidence type="ECO:0000256" key="2">
    <source>
        <dbReference type="ARBA" id="ARBA00022963"/>
    </source>
</evidence>
<reference evidence="7" key="1">
    <citation type="submission" date="2016-10" db="EMBL/GenBank/DDBJ databases">
        <authorList>
            <person name="Varghese N."/>
        </authorList>
    </citation>
    <scope>NUCLEOTIDE SEQUENCE [LARGE SCALE GENOMIC DNA]</scope>
    <source>
        <strain evidence="7">DSM 45096 / BCRC 16803 / CGMCC 4.1857 / CIP 109030 / JCM 12277 / KCTC 19219 / NBRC 100920 / 33214</strain>
    </source>
</reference>
<evidence type="ECO:0000313" key="6">
    <source>
        <dbReference type="EMBL" id="SEM44136.1"/>
    </source>
</evidence>
<dbReference type="EMBL" id="FOAZ01000028">
    <property type="protein sequence ID" value="SEM44136.1"/>
    <property type="molecule type" value="Genomic_DNA"/>
</dbReference>
<dbReference type="PANTHER" id="PTHR14226">
    <property type="entry name" value="NEUROPATHY TARGET ESTERASE/SWISS CHEESE D.MELANOGASTER"/>
    <property type="match status" value="1"/>
</dbReference>
<dbReference type="RefSeq" id="WP_042457275.1">
    <property type="nucleotide sequence ID" value="NZ_BBPN01000046.1"/>
</dbReference>
<dbReference type="PROSITE" id="PS51635">
    <property type="entry name" value="PNPLA"/>
    <property type="match status" value="1"/>
</dbReference>
<evidence type="ECO:0000256" key="3">
    <source>
        <dbReference type="ARBA" id="ARBA00023098"/>
    </source>
</evidence>
<keyword evidence="2 4" id="KW-0442">Lipid degradation</keyword>
<dbReference type="AlphaFoldDB" id="A0A1H7YD24"/>
<feature type="short sequence motif" description="GXGXXG" evidence="4">
    <location>
        <begin position="16"/>
        <end position="21"/>
    </location>
</feature>
<keyword evidence="3 4" id="KW-0443">Lipid metabolism</keyword>
<feature type="domain" description="PNPLA" evidence="5">
    <location>
        <begin position="12"/>
        <end position="205"/>
    </location>
</feature>
<feature type="active site" description="Proton acceptor" evidence="4">
    <location>
        <position position="192"/>
    </location>
</feature>
<sequence>MADGTALSGRALVLGGGGLTGIGWECGVLAGLAEAGLDLGADADLVVGTSAGSVVGAQLASGLIGARELYERQLLHVPGETGDRLGAAVLARYAWGVLRSRDAETFGARMGALALAAPPSGASAHREVLAERLLSHAWPERRLVVTAVDAHSGVRAAFDRDGEVDLLDAVAASCAVPGVWPPISAAGRHWIDGGIRSATNADLAAGYASVVVVAPIAAGGGPIPSARSQAARLAAAGARVTLITPDRAARRAFGRNVLDPARRAPAARAGLAQAAAHVAEVAAVWR</sequence>
<evidence type="ECO:0000256" key="1">
    <source>
        <dbReference type="ARBA" id="ARBA00022801"/>
    </source>
</evidence>
<gene>
    <name evidence="6" type="ORF">SAMN05414137_12834</name>
</gene>
<dbReference type="OrthoDB" id="2339873at2"/>
<name>A0A1H7YD24_STRJI</name>
<organism evidence="6 7">
    <name type="scientific">Streptacidiphilus jiangxiensis</name>
    <dbReference type="NCBI Taxonomy" id="235985"/>
    <lineage>
        <taxon>Bacteria</taxon>
        <taxon>Bacillati</taxon>
        <taxon>Actinomycetota</taxon>
        <taxon>Actinomycetes</taxon>
        <taxon>Kitasatosporales</taxon>
        <taxon>Streptomycetaceae</taxon>
        <taxon>Streptacidiphilus</taxon>
    </lineage>
</organism>
<feature type="active site" description="Nucleophile" evidence="4">
    <location>
        <position position="50"/>
    </location>
</feature>
<dbReference type="PANTHER" id="PTHR14226:SF57">
    <property type="entry name" value="BLR7027 PROTEIN"/>
    <property type="match status" value="1"/>
</dbReference>
<evidence type="ECO:0000259" key="5">
    <source>
        <dbReference type="PROSITE" id="PS51635"/>
    </source>
</evidence>
<dbReference type="Gene3D" id="3.40.1090.10">
    <property type="entry name" value="Cytosolic phospholipase A2 catalytic domain"/>
    <property type="match status" value="2"/>
</dbReference>
<dbReference type="eggNOG" id="COG1752">
    <property type="taxonomic scope" value="Bacteria"/>
</dbReference>
<dbReference type="InterPro" id="IPR016035">
    <property type="entry name" value="Acyl_Trfase/lysoPLipase"/>
</dbReference>
<keyword evidence="1 4" id="KW-0378">Hydrolase</keyword>
<dbReference type="GO" id="GO:0016042">
    <property type="term" value="P:lipid catabolic process"/>
    <property type="evidence" value="ECO:0007669"/>
    <property type="project" value="UniProtKB-UniRule"/>
</dbReference>
<dbReference type="Proteomes" id="UP000183015">
    <property type="component" value="Unassembled WGS sequence"/>
</dbReference>
<evidence type="ECO:0000313" key="7">
    <source>
        <dbReference type="Proteomes" id="UP000183015"/>
    </source>
</evidence>
<dbReference type="STRING" id="235985.SAMN05414137_12834"/>